<organism evidence="1 2">
    <name type="scientific">Actinomadura rugatobispora</name>
    <dbReference type="NCBI Taxonomy" id="1994"/>
    <lineage>
        <taxon>Bacteria</taxon>
        <taxon>Bacillati</taxon>
        <taxon>Actinomycetota</taxon>
        <taxon>Actinomycetes</taxon>
        <taxon>Streptosporangiales</taxon>
        <taxon>Thermomonosporaceae</taxon>
        <taxon>Actinomadura</taxon>
    </lineage>
</organism>
<gene>
    <name evidence="1" type="ORF">ACFPZN_25820</name>
</gene>
<evidence type="ECO:0000313" key="2">
    <source>
        <dbReference type="Proteomes" id="UP001596074"/>
    </source>
</evidence>
<reference evidence="2" key="1">
    <citation type="journal article" date="2019" name="Int. J. Syst. Evol. Microbiol.">
        <title>The Global Catalogue of Microorganisms (GCM) 10K type strain sequencing project: providing services to taxonomists for standard genome sequencing and annotation.</title>
        <authorList>
            <consortium name="The Broad Institute Genomics Platform"/>
            <consortium name="The Broad Institute Genome Sequencing Center for Infectious Disease"/>
            <person name="Wu L."/>
            <person name="Ma J."/>
        </authorList>
    </citation>
    <scope>NUCLEOTIDE SEQUENCE [LARGE SCALE GENOMIC DNA]</scope>
    <source>
        <strain evidence="2">KCTC 42087</strain>
    </source>
</reference>
<evidence type="ECO:0000313" key="1">
    <source>
        <dbReference type="EMBL" id="MFC5749049.1"/>
    </source>
</evidence>
<protein>
    <recommendedName>
        <fullName evidence="3">TraR/DksA family transcriptional regulator</fullName>
    </recommendedName>
</protein>
<accession>A0ABW1A4F3</accession>
<sequence length="131" mass="14726">MPEQIPDDLGGVGRGWHPLLLELHEDLRALIPDYRVTQVKEKYGTLRVYLVSGLLRGPYLETGTLPSEEESKRMAWQDRQASRLVHAAEERSGTICEACGAPGEPRKGAWIKTLCDTCHGQRPRRPARPAR</sequence>
<name>A0ABW1A4F3_9ACTN</name>
<dbReference type="Proteomes" id="UP001596074">
    <property type="component" value="Unassembled WGS sequence"/>
</dbReference>
<evidence type="ECO:0008006" key="3">
    <source>
        <dbReference type="Google" id="ProtNLM"/>
    </source>
</evidence>
<dbReference type="RefSeq" id="WP_378284759.1">
    <property type="nucleotide sequence ID" value="NZ_JBHSON010000038.1"/>
</dbReference>
<comment type="caution">
    <text evidence="1">The sequence shown here is derived from an EMBL/GenBank/DDBJ whole genome shotgun (WGS) entry which is preliminary data.</text>
</comment>
<proteinExistence type="predicted"/>
<keyword evidence="2" id="KW-1185">Reference proteome</keyword>
<dbReference type="EMBL" id="JBHSON010000038">
    <property type="protein sequence ID" value="MFC5749049.1"/>
    <property type="molecule type" value="Genomic_DNA"/>
</dbReference>